<name>A0A2T3KQ23_PHOLD</name>
<proteinExistence type="predicted"/>
<gene>
    <name evidence="3" type="ORF">C0W93_19610</name>
</gene>
<dbReference type="InterPro" id="IPR032750">
    <property type="entry name" value="TnsD_C"/>
</dbReference>
<comment type="caution">
    <text evidence="3">The sequence shown here is derived from an EMBL/GenBank/DDBJ whole genome shotgun (WGS) entry which is preliminary data.</text>
</comment>
<protein>
    <submittedName>
        <fullName evidence="3">Uncharacterized protein</fullName>
    </submittedName>
</protein>
<feature type="domain" description="TniQ" evidence="1">
    <location>
        <begin position="4"/>
        <end position="152"/>
    </location>
</feature>
<dbReference type="EMBL" id="PYNS01000033">
    <property type="protein sequence ID" value="PSV07536.1"/>
    <property type="molecule type" value="Genomic_DNA"/>
</dbReference>
<dbReference type="InterPro" id="IPR009492">
    <property type="entry name" value="TniQ"/>
</dbReference>
<feature type="domain" description="Transposon Tn7 transposition protein TnsD C-terminal" evidence="2">
    <location>
        <begin position="204"/>
        <end position="478"/>
    </location>
</feature>
<evidence type="ECO:0000313" key="4">
    <source>
        <dbReference type="Proteomes" id="UP000240530"/>
    </source>
</evidence>
<dbReference type="Pfam" id="PF06527">
    <property type="entry name" value="TniQ"/>
    <property type="match status" value="1"/>
</dbReference>
<evidence type="ECO:0000259" key="1">
    <source>
        <dbReference type="Pfam" id="PF06527"/>
    </source>
</evidence>
<accession>A0A2T3KQ23</accession>
<dbReference type="AlphaFoldDB" id="A0A2T3KQ23"/>
<reference evidence="3 4" key="1">
    <citation type="submission" date="2018-03" db="EMBL/GenBank/DDBJ databases">
        <title>Whole genome sequencing of Histamine producing bacteria.</title>
        <authorList>
            <person name="Butler K."/>
        </authorList>
    </citation>
    <scope>NUCLEOTIDE SEQUENCE [LARGE SCALE GENOMIC DNA]</scope>
    <source>
        <strain evidence="3 4">Res.4.1</strain>
    </source>
</reference>
<evidence type="ECO:0000313" key="3">
    <source>
        <dbReference type="EMBL" id="PSV07536.1"/>
    </source>
</evidence>
<dbReference type="Pfam" id="PF15978">
    <property type="entry name" value="TnsD"/>
    <property type="match status" value="1"/>
</dbReference>
<evidence type="ECO:0000259" key="2">
    <source>
        <dbReference type="Pfam" id="PF15978"/>
    </source>
</evidence>
<organism evidence="3 4">
    <name type="scientific">Photobacterium leiognathi subsp. mandapamensis</name>
    <name type="common">Photobacterium mandapamensis</name>
    <dbReference type="NCBI Taxonomy" id="48408"/>
    <lineage>
        <taxon>Bacteria</taxon>
        <taxon>Pseudomonadati</taxon>
        <taxon>Pseudomonadota</taxon>
        <taxon>Gammaproteobacteria</taxon>
        <taxon>Vibrionales</taxon>
        <taxon>Vibrionaceae</taxon>
        <taxon>Photobacterium</taxon>
    </lineage>
</organism>
<sequence length="481" mass="56401">MVLPYPYPDELLLSRLIRYLRLSGEQPSSFCLRTFNSRRVSLHPFLTGGISPIASMTNEDPDTILYTQTLAPLFLFFLPKYRNKILTSLLSNKGINIFKGKPLPTFSHRGSRILKWCSICAKENIYDYGVSYWHRTHQIPGLTSCYKHNIKLSFIKLLSRKQLIDKLLPIPNDEITYSSTLDFRLSSFCYELLSNLKNKESNINLVLLYKSRLDELGFVTKNGHLRTSKMMSEFESSFKYFPDGNKAPTNEEYDHSQYIFSSFSNNCYLHPLRYLLQSNSVFQHLLLSHWLFDDAKHLLQYDFPIKNNKHVHKSKESDYKIKQHYLTLLKSGSSLSEVHRQTGKSKNYLKTLALNNGITINSKPHFINKELHHRIVKLAKLNIHRHRIAEQCGISSGAVEQIISSEKGLASWRKQCRFESRRRCHRVCIIRYRQKYPLTIRKEIKKNCYASFMWLYKHDHQWLECNLPPPTKVKKNNRSKA</sequence>
<dbReference type="Proteomes" id="UP000240530">
    <property type="component" value="Unassembled WGS sequence"/>
</dbReference>
<dbReference type="RefSeq" id="WP_107186103.1">
    <property type="nucleotide sequence ID" value="NZ_JAWQGC010000001.1"/>
</dbReference>